<dbReference type="Pfam" id="PF01618">
    <property type="entry name" value="MotA_ExbB"/>
    <property type="match status" value="1"/>
</dbReference>
<sequence length="221" mass="24115">MGLAKMYELIGPAGVALILVAAAGLYLTIWTVIYLIRTGRGFRSTIHEAEADGGRHFRERTEGNLNPLVCVVREVVFTHGSHSNDIRAEVAYLFHKHLAPVNNSMCWLKLIAAISPLLGLLGTVLGMVGVFQTIAVNQAPDPAALASGIWQALLTTVMGLVIAIPVLMVYYCLLLRIKGFRIEAVEHSYRALELVQGGRPTLEKEVKAQAETPRDAGVRYV</sequence>
<dbReference type="InterPro" id="IPR050790">
    <property type="entry name" value="ExbB/TolQ_transport"/>
</dbReference>
<keyword evidence="4 9" id="KW-0812">Transmembrane</keyword>
<dbReference type="AlphaFoldDB" id="A0A388SDF7"/>
<protein>
    <recommendedName>
        <fullName evidence="10">MotA/TolQ/ExbB proton channel domain-containing protein</fullName>
    </recommendedName>
</protein>
<comment type="subcellular location">
    <subcellularLocation>
        <location evidence="1">Cell membrane</location>
        <topology evidence="1">Multi-pass membrane protein</topology>
    </subcellularLocation>
    <subcellularLocation>
        <location evidence="8">Membrane</location>
        <topology evidence="8">Multi-pass membrane protein</topology>
    </subcellularLocation>
</comment>
<keyword evidence="3" id="KW-1003">Cell membrane</keyword>
<organism evidence="11 12">
    <name type="scientific">Mesosutterella multiformis</name>
    <dbReference type="NCBI Taxonomy" id="2259133"/>
    <lineage>
        <taxon>Bacteria</taxon>
        <taxon>Pseudomonadati</taxon>
        <taxon>Pseudomonadota</taxon>
        <taxon>Betaproteobacteria</taxon>
        <taxon>Burkholderiales</taxon>
        <taxon>Sutterellaceae</taxon>
        <taxon>Mesosutterella</taxon>
    </lineage>
</organism>
<evidence type="ECO:0000256" key="2">
    <source>
        <dbReference type="ARBA" id="ARBA00022448"/>
    </source>
</evidence>
<evidence type="ECO:0000256" key="4">
    <source>
        <dbReference type="ARBA" id="ARBA00022692"/>
    </source>
</evidence>
<gene>
    <name evidence="11" type="ORF">MESMUL_16300</name>
</gene>
<evidence type="ECO:0000256" key="5">
    <source>
        <dbReference type="ARBA" id="ARBA00022927"/>
    </source>
</evidence>
<dbReference type="GO" id="GO:0005886">
    <property type="term" value="C:plasma membrane"/>
    <property type="evidence" value="ECO:0007669"/>
    <property type="project" value="UniProtKB-SubCell"/>
</dbReference>
<keyword evidence="12" id="KW-1185">Reference proteome</keyword>
<dbReference type="PANTHER" id="PTHR30625">
    <property type="entry name" value="PROTEIN TOLQ"/>
    <property type="match status" value="1"/>
</dbReference>
<dbReference type="OrthoDB" id="4045at2"/>
<feature type="transmembrane region" description="Helical" evidence="9">
    <location>
        <begin position="106"/>
        <end position="129"/>
    </location>
</feature>
<evidence type="ECO:0000256" key="1">
    <source>
        <dbReference type="ARBA" id="ARBA00004651"/>
    </source>
</evidence>
<reference evidence="11 12" key="1">
    <citation type="journal article" date="2018" name="Int. J. Syst. Evol. Microbiol.">
        <title>Mesosutterella multiformis gen. nov., sp. nov., a member of the family Sutterellaceae and Sutterella megalosphaeroides sp. nov., isolated from human faeces.</title>
        <authorList>
            <person name="Sakamoto M."/>
            <person name="Ikeyama N."/>
            <person name="Kunihiro T."/>
            <person name="Iino T."/>
            <person name="Yuki M."/>
            <person name="Ohkuma M."/>
        </authorList>
    </citation>
    <scope>NUCLEOTIDE SEQUENCE [LARGE SCALE GENOMIC DNA]</scope>
    <source>
        <strain evidence="11 12">4NBBH2</strain>
    </source>
</reference>
<accession>A0A388SDF7</accession>
<keyword evidence="2 8" id="KW-0813">Transport</keyword>
<evidence type="ECO:0000256" key="3">
    <source>
        <dbReference type="ARBA" id="ARBA00022475"/>
    </source>
</evidence>
<dbReference type="RefSeq" id="WP_116270509.1">
    <property type="nucleotide sequence ID" value="NZ_BGZJ01000001.1"/>
</dbReference>
<evidence type="ECO:0000256" key="7">
    <source>
        <dbReference type="ARBA" id="ARBA00023136"/>
    </source>
</evidence>
<evidence type="ECO:0000313" key="12">
    <source>
        <dbReference type="Proteomes" id="UP000266091"/>
    </source>
</evidence>
<evidence type="ECO:0000256" key="9">
    <source>
        <dbReference type="SAM" id="Phobius"/>
    </source>
</evidence>
<dbReference type="PANTHER" id="PTHR30625:SF15">
    <property type="entry name" value="BIOPOLYMER TRANSPORT PROTEIN EXBB"/>
    <property type="match status" value="1"/>
</dbReference>
<comment type="similarity">
    <text evidence="8">Belongs to the exbB/tolQ family.</text>
</comment>
<comment type="caution">
    <text evidence="11">The sequence shown here is derived from an EMBL/GenBank/DDBJ whole genome shotgun (WGS) entry which is preliminary data.</text>
</comment>
<keyword evidence="6 9" id="KW-1133">Transmembrane helix</keyword>
<dbReference type="GO" id="GO:0017038">
    <property type="term" value="P:protein import"/>
    <property type="evidence" value="ECO:0007669"/>
    <property type="project" value="TreeGrafter"/>
</dbReference>
<feature type="transmembrane region" description="Helical" evidence="9">
    <location>
        <begin position="149"/>
        <end position="173"/>
    </location>
</feature>
<name>A0A388SDF7_9BURK</name>
<feature type="domain" description="MotA/TolQ/ExbB proton channel" evidence="10">
    <location>
        <begin position="80"/>
        <end position="178"/>
    </location>
</feature>
<keyword evidence="7 9" id="KW-0472">Membrane</keyword>
<evidence type="ECO:0000313" key="11">
    <source>
        <dbReference type="EMBL" id="GBO94276.1"/>
    </source>
</evidence>
<dbReference type="Proteomes" id="UP000266091">
    <property type="component" value="Unassembled WGS sequence"/>
</dbReference>
<dbReference type="InterPro" id="IPR002898">
    <property type="entry name" value="MotA_ExbB_proton_chnl"/>
</dbReference>
<evidence type="ECO:0000256" key="8">
    <source>
        <dbReference type="RuleBase" id="RU004057"/>
    </source>
</evidence>
<keyword evidence="5 8" id="KW-0653">Protein transport</keyword>
<evidence type="ECO:0000256" key="6">
    <source>
        <dbReference type="ARBA" id="ARBA00022989"/>
    </source>
</evidence>
<dbReference type="EMBL" id="BGZJ01000001">
    <property type="protein sequence ID" value="GBO94276.1"/>
    <property type="molecule type" value="Genomic_DNA"/>
</dbReference>
<feature type="transmembrane region" description="Helical" evidence="9">
    <location>
        <begin position="12"/>
        <end position="36"/>
    </location>
</feature>
<evidence type="ECO:0000259" key="10">
    <source>
        <dbReference type="Pfam" id="PF01618"/>
    </source>
</evidence>
<proteinExistence type="inferred from homology"/>